<evidence type="ECO:0000313" key="8">
    <source>
        <dbReference type="EMBL" id="QFY59001.1"/>
    </source>
</evidence>
<dbReference type="PANTHER" id="PTHR42878">
    <property type="entry name" value="TWO-COMPONENT HISTIDINE KINASE"/>
    <property type="match status" value="1"/>
</dbReference>
<protein>
    <recommendedName>
        <fullName evidence="2">histidine kinase</fullName>
        <ecNumber evidence="2">2.7.13.3</ecNumber>
    </recommendedName>
</protein>
<proteinExistence type="predicted"/>
<organism evidence="8 9">
    <name type="scientific">Rhizobium grahamii</name>
    <dbReference type="NCBI Taxonomy" id="1120045"/>
    <lineage>
        <taxon>Bacteria</taxon>
        <taxon>Pseudomonadati</taxon>
        <taxon>Pseudomonadota</taxon>
        <taxon>Alphaproteobacteria</taxon>
        <taxon>Hyphomicrobiales</taxon>
        <taxon>Rhizobiaceae</taxon>
        <taxon>Rhizobium/Agrobacterium group</taxon>
        <taxon>Rhizobium</taxon>
    </lineage>
</organism>
<evidence type="ECO:0000256" key="6">
    <source>
        <dbReference type="SAM" id="Phobius"/>
    </source>
</evidence>
<evidence type="ECO:0000259" key="7">
    <source>
        <dbReference type="PROSITE" id="PS50109"/>
    </source>
</evidence>
<sequence>MTSTAAFYRSSLIMLAIGVLILLGIVGSSIWLVRANNNYSEETASLRRVRSSIVGLLTTVQDAETGQRGYLLSNDLSYLAPYDKALKDLPERRKALVDNLSPLPGYASQLDALNTAIEGKLHELSTTVALAKEGKLTDAIAIVRDDAGREYMDKVRSIIGGYLEQTDDRLRVLVQAQLSAASNLQWVTVGGAIAILIVLGGAILIIVQHVRDLQTATDEVEFLNVGLESRVRERTEEVIRANQEIQRFAYIVTHDLRAPLVNIMGFLSELDTAMKSVSTYILADDKTPTEEQIREARLAVEEDLPEALGFIRSSTRKMDSLINAILKISRDGRRKLQPDRIDLKSLLETAAANVHHQLSESGGSVDIRVRTSPVVTDRFSLEQIFGNLLDNAVKYQMQGRPLALEVDARPDGPGRVRIDFKDNGRGIGPQDLERVFELFRRAGEQDQRGEGIGLAHVRSLIRNLGGDITVESELGQGSTFILTLPSDLTKIVRSMEP</sequence>
<dbReference type="CDD" id="cd00082">
    <property type="entry name" value="HisKA"/>
    <property type="match status" value="1"/>
</dbReference>
<dbReference type="SUPFAM" id="SSF47384">
    <property type="entry name" value="Homodimeric domain of signal transducing histidine kinase"/>
    <property type="match status" value="1"/>
</dbReference>
<dbReference type="InterPro" id="IPR004358">
    <property type="entry name" value="Sig_transdc_His_kin-like_C"/>
</dbReference>
<gene>
    <name evidence="8" type="ORF">FZ934_00175</name>
</gene>
<evidence type="ECO:0000256" key="2">
    <source>
        <dbReference type="ARBA" id="ARBA00012438"/>
    </source>
</evidence>
<dbReference type="RefSeq" id="WP_153269410.1">
    <property type="nucleotide sequence ID" value="NZ_CP043498.1"/>
</dbReference>
<reference evidence="8 9" key="1">
    <citation type="submission" date="2019-08" db="EMBL/GenBank/DDBJ databases">
        <title>Prosopis cineraria nodule microbiome.</title>
        <authorList>
            <person name="Ali R."/>
            <person name="Chaluvadi S.R."/>
            <person name="Wang X."/>
        </authorList>
    </citation>
    <scope>NUCLEOTIDE SEQUENCE [LARGE SCALE GENOMIC DNA]</scope>
    <source>
        <strain evidence="8 9">BG7</strain>
    </source>
</reference>
<keyword evidence="5 8" id="KW-0418">Kinase</keyword>
<keyword evidence="6" id="KW-0812">Transmembrane</keyword>
<dbReference type="Pfam" id="PF02518">
    <property type="entry name" value="HATPase_c"/>
    <property type="match status" value="1"/>
</dbReference>
<dbReference type="InterPro" id="IPR005467">
    <property type="entry name" value="His_kinase_dom"/>
</dbReference>
<name>A0A5Q0C4Y3_9HYPH</name>
<dbReference type="PRINTS" id="PR00344">
    <property type="entry name" value="BCTRLSENSOR"/>
</dbReference>
<dbReference type="OrthoDB" id="9808408at2"/>
<dbReference type="GO" id="GO:0000156">
    <property type="term" value="F:phosphorelay response regulator activity"/>
    <property type="evidence" value="ECO:0007669"/>
    <property type="project" value="TreeGrafter"/>
</dbReference>
<dbReference type="KEGG" id="rgr:FZ934_00175"/>
<dbReference type="Proteomes" id="UP000326881">
    <property type="component" value="Chromosome"/>
</dbReference>
<dbReference type="InterPro" id="IPR003661">
    <property type="entry name" value="HisK_dim/P_dom"/>
</dbReference>
<dbReference type="InterPro" id="IPR036097">
    <property type="entry name" value="HisK_dim/P_sf"/>
</dbReference>
<dbReference type="GO" id="GO:0000155">
    <property type="term" value="F:phosphorelay sensor kinase activity"/>
    <property type="evidence" value="ECO:0007669"/>
    <property type="project" value="InterPro"/>
</dbReference>
<comment type="catalytic activity">
    <reaction evidence="1">
        <text>ATP + protein L-histidine = ADP + protein N-phospho-L-histidine.</text>
        <dbReference type="EC" id="2.7.13.3"/>
    </reaction>
</comment>
<evidence type="ECO:0000256" key="3">
    <source>
        <dbReference type="ARBA" id="ARBA00022553"/>
    </source>
</evidence>
<dbReference type="InterPro" id="IPR003594">
    <property type="entry name" value="HATPase_dom"/>
</dbReference>
<dbReference type="CDD" id="cd19410">
    <property type="entry name" value="HK9-like_sensor"/>
    <property type="match status" value="1"/>
</dbReference>
<feature type="transmembrane region" description="Helical" evidence="6">
    <location>
        <begin position="12"/>
        <end position="33"/>
    </location>
</feature>
<dbReference type="Gene3D" id="1.10.287.130">
    <property type="match status" value="1"/>
</dbReference>
<keyword evidence="9" id="KW-1185">Reference proteome</keyword>
<dbReference type="InterPro" id="IPR036890">
    <property type="entry name" value="HATPase_C_sf"/>
</dbReference>
<dbReference type="InterPro" id="IPR007891">
    <property type="entry name" value="CHASE3"/>
</dbReference>
<keyword evidence="4" id="KW-0808">Transferase</keyword>
<dbReference type="PROSITE" id="PS50109">
    <property type="entry name" value="HIS_KIN"/>
    <property type="match status" value="1"/>
</dbReference>
<dbReference type="Pfam" id="PF05227">
    <property type="entry name" value="CHASE3"/>
    <property type="match status" value="1"/>
</dbReference>
<keyword evidence="3" id="KW-0597">Phosphoprotein</keyword>
<dbReference type="GO" id="GO:0007234">
    <property type="term" value="P:osmosensory signaling via phosphorelay pathway"/>
    <property type="evidence" value="ECO:0007669"/>
    <property type="project" value="TreeGrafter"/>
</dbReference>
<dbReference type="SMART" id="SM00387">
    <property type="entry name" value="HATPase_c"/>
    <property type="match status" value="1"/>
</dbReference>
<evidence type="ECO:0000313" key="9">
    <source>
        <dbReference type="Proteomes" id="UP000326881"/>
    </source>
</evidence>
<feature type="domain" description="Histidine kinase" evidence="7">
    <location>
        <begin position="251"/>
        <end position="488"/>
    </location>
</feature>
<keyword evidence="6" id="KW-1133">Transmembrane helix</keyword>
<dbReference type="SUPFAM" id="SSF55874">
    <property type="entry name" value="ATPase domain of HSP90 chaperone/DNA topoisomerase II/histidine kinase"/>
    <property type="match status" value="1"/>
</dbReference>
<evidence type="ECO:0000256" key="1">
    <source>
        <dbReference type="ARBA" id="ARBA00000085"/>
    </source>
</evidence>
<dbReference type="AlphaFoldDB" id="A0A5Q0C4Y3"/>
<dbReference type="EMBL" id="CP043498">
    <property type="protein sequence ID" value="QFY59001.1"/>
    <property type="molecule type" value="Genomic_DNA"/>
</dbReference>
<evidence type="ECO:0000256" key="5">
    <source>
        <dbReference type="ARBA" id="ARBA00022777"/>
    </source>
</evidence>
<evidence type="ECO:0000256" key="4">
    <source>
        <dbReference type="ARBA" id="ARBA00022679"/>
    </source>
</evidence>
<dbReference type="Gene3D" id="3.30.565.10">
    <property type="entry name" value="Histidine kinase-like ATPase, C-terminal domain"/>
    <property type="match status" value="1"/>
</dbReference>
<feature type="transmembrane region" description="Helical" evidence="6">
    <location>
        <begin position="186"/>
        <end position="207"/>
    </location>
</feature>
<dbReference type="GO" id="GO:0030295">
    <property type="term" value="F:protein kinase activator activity"/>
    <property type="evidence" value="ECO:0007669"/>
    <property type="project" value="TreeGrafter"/>
</dbReference>
<dbReference type="PANTHER" id="PTHR42878:SF15">
    <property type="entry name" value="BACTERIOPHYTOCHROME"/>
    <property type="match status" value="1"/>
</dbReference>
<dbReference type="EC" id="2.7.13.3" evidence="2"/>
<keyword evidence="6" id="KW-0472">Membrane</keyword>
<accession>A0A5Q0C4Y3</accession>
<dbReference type="InterPro" id="IPR050351">
    <property type="entry name" value="BphY/WalK/GraS-like"/>
</dbReference>